<dbReference type="AlphaFoldDB" id="A0A0E9UJD7"/>
<accession>A0A0E9UJD7</accession>
<dbReference type="EMBL" id="GBXM01043197">
    <property type="protein sequence ID" value="JAH65380.1"/>
    <property type="molecule type" value="Transcribed_RNA"/>
</dbReference>
<protein>
    <submittedName>
        <fullName evidence="1">Uncharacterized protein</fullName>
    </submittedName>
</protein>
<proteinExistence type="predicted"/>
<organism evidence="1">
    <name type="scientific">Anguilla anguilla</name>
    <name type="common">European freshwater eel</name>
    <name type="synonym">Muraena anguilla</name>
    <dbReference type="NCBI Taxonomy" id="7936"/>
    <lineage>
        <taxon>Eukaryota</taxon>
        <taxon>Metazoa</taxon>
        <taxon>Chordata</taxon>
        <taxon>Craniata</taxon>
        <taxon>Vertebrata</taxon>
        <taxon>Euteleostomi</taxon>
        <taxon>Actinopterygii</taxon>
        <taxon>Neopterygii</taxon>
        <taxon>Teleostei</taxon>
        <taxon>Anguilliformes</taxon>
        <taxon>Anguillidae</taxon>
        <taxon>Anguilla</taxon>
    </lineage>
</organism>
<name>A0A0E9UJD7_ANGAN</name>
<reference evidence="1" key="2">
    <citation type="journal article" date="2015" name="Fish Shellfish Immunol.">
        <title>Early steps in the European eel (Anguilla anguilla)-Vibrio vulnificus interaction in the gills: Role of the RtxA13 toxin.</title>
        <authorList>
            <person name="Callol A."/>
            <person name="Pajuelo D."/>
            <person name="Ebbesson L."/>
            <person name="Teles M."/>
            <person name="MacKenzie S."/>
            <person name="Amaro C."/>
        </authorList>
    </citation>
    <scope>NUCLEOTIDE SEQUENCE</scope>
</reference>
<reference evidence="1" key="1">
    <citation type="submission" date="2014-11" db="EMBL/GenBank/DDBJ databases">
        <authorList>
            <person name="Amaro Gonzalez C."/>
        </authorList>
    </citation>
    <scope>NUCLEOTIDE SEQUENCE</scope>
</reference>
<sequence length="32" mass="3578">MGAVAARAEFLLAWVFIKRSKILYALQNKPTA</sequence>
<evidence type="ECO:0000313" key="1">
    <source>
        <dbReference type="EMBL" id="JAH65380.1"/>
    </source>
</evidence>